<evidence type="ECO:0000313" key="2">
    <source>
        <dbReference type="EMBL" id="EST49574.1"/>
    </source>
</evidence>
<dbReference type="EMBL" id="KI545948">
    <property type="protein sequence ID" value="EST49574.1"/>
    <property type="molecule type" value="Genomic_DNA"/>
</dbReference>
<feature type="transmembrane region" description="Helical" evidence="1">
    <location>
        <begin position="493"/>
        <end position="518"/>
    </location>
</feature>
<evidence type="ECO:0008006" key="5">
    <source>
        <dbReference type="Google" id="ProtNLM"/>
    </source>
</evidence>
<dbReference type="Proteomes" id="UP000018208">
    <property type="component" value="Unassembled WGS sequence"/>
</dbReference>
<dbReference type="VEuPathDB" id="GiardiaDB:SS50377_28379"/>
<evidence type="ECO:0000256" key="1">
    <source>
        <dbReference type="SAM" id="Phobius"/>
    </source>
</evidence>
<dbReference type="AlphaFoldDB" id="V6M7W9"/>
<keyword evidence="1" id="KW-0472">Membrane</keyword>
<evidence type="ECO:0000313" key="3">
    <source>
        <dbReference type="EMBL" id="KAH0569434.1"/>
    </source>
</evidence>
<accession>V6M7W9</accession>
<proteinExistence type="predicted"/>
<reference evidence="3" key="2">
    <citation type="submission" date="2020-12" db="EMBL/GenBank/DDBJ databases">
        <title>New Spironucleus salmonicida genome in near-complete chromosomes.</title>
        <authorList>
            <person name="Xu F."/>
            <person name="Kurt Z."/>
            <person name="Jimenez-Gonzalez A."/>
            <person name="Astvaldsson A."/>
            <person name="Andersson J.O."/>
            <person name="Svard S.G."/>
        </authorList>
    </citation>
    <scope>NUCLEOTIDE SEQUENCE</scope>
    <source>
        <strain evidence="3">ATCC 50377</strain>
    </source>
</reference>
<gene>
    <name evidence="2" type="ORF">SS50377_10075</name>
    <name evidence="3" type="ORF">SS50377_28379</name>
</gene>
<protein>
    <recommendedName>
        <fullName evidence="5">Transmembrane protein</fullName>
    </recommendedName>
</protein>
<reference evidence="2 3" key="1">
    <citation type="journal article" date="2014" name="PLoS Genet.">
        <title>The Genome of Spironucleus salmonicida Highlights a Fish Pathogen Adapted to Fluctuating Environments.</title>
        <authorList>
            <person name="Xu F."/>
            <person name="Jerlstrom-Hultqvist J."/>
            <person name="Einarsson E."/>
            <person name="Astvaldsson A."/>
            <person name="Svard S.G."/>
            <person name="Andersson J.O."/>
        </authorList>
    </citation>
    <scope>NUCLEOTIDE SEQUENCE</scope>
    <source>
        <strain evidence="3">ATCC 50377</strain>
    </source>
</reference>
<sequence>MLLSQQLSILVLQQYFQHQIFEKLKILSILSSYTTLTQCYSDKTQLEVSQLRNLLIVHLQPKGNKECEKLPPAIIIQLTFTIQAKDVQIVLTNFSYRDFKMLEVPVPDITDYFEIVAVKLTIKSYNQIYEQQLQEITRTRNHDITMFSNLIVEYDQNIFTALVTFPNSFTSFQPKTATLRIVTSAQQYIVMLYGTPTVDINSKTVKLEFDDSSLSPILYGTDVDLIQLECVYGTDKVETKGIISTRILAYKNQPSPGMISSLDAYTREIFLRIHQTDYFTQELDKSNSIKLYITLNNDECHLTYKQSSSLVKFNIETNQFLRANIDESGFLQNDKNEMSVLDCLQVIRENGKSVQFSISFYDSNKVPINKVIMFLKDIKKPCYTEVMMTVQDSTISILAKNGCKQDKVTKQKLKMTILIYSTVLDYFLDRTLSVASTDFELNGDLDVIFNIKDNQVLQLINNAYKYRLLISTQRDGFVDALEPFVATSTFQEIIVFNVVTLFCCIAIIVIFGGLNIFYKKNVSIKKKMISKIEMDEI</sequence>
<keyword evidence="4" id="KW-1185">Reference proteome</keyword>
<dbReference type="EMBL" id="AUWU02000009">
    <property type="protein sequence ID" value="KAH0569434.1"/>
    <property type="molecule type" value="Genomic_DNA"/>
</dbReference>
<keyword evidence="1" id="KW-1133">Transmembrane helix</keyword>
<organism evidence="2">
    <name type="scientific">Spironucleus salmonicida</name>
    <dbReference type="NCBI Taxonomy" id="348837"/>
    <lineage>
        <taxon>Eukaryota</taxon>
        <taxon>Metamonada</taxon>
        <taxon>Diplomonadida</taxon>
        <taxon>Hexamitidae</taxon>
        <taxon>Hexamitinae</taxon>
        <taxon>Spironucleus</taxon>
    </lineage>
</organism>
<keyword evidence="1" id="KW-0812">Transmembrane</keyword>
<evidence type="ECO:0000313" key="4">
    <source>
        <dbReference type="Proteomes" id="UP000018208"/>
    </source>
</evidence>
<name>V6M7W9_9EUKA</name>